<keyword evidence="3 9" id="KW-0812">Transmembrane</keyword>
<dbReference type="PROSITE" id="PS50262">
    <property type="entry name" value="G_PROTEIN_RECEP_F1_2"/>
    <property type="match status" value="1"/>
</dbReference>
<protein>
    <submittedName>
        <fullName evidence="12">Uncharacterized protein</fullName>
    </submittedName>
</protein>
<evidence type="ECO:0000256" key="4">
    <source>
        <dbReference type="ARBA" id="ARBA00022989"/>
    </source>
</evidence>
<evidence type="ECO:0000256" key="2">
    <source>
        <dbReference type="ARBA" id="ARBA00022475"/>
    </source>
</evidence>
<dbReference type="SUPFAM" id="SSF81321">
    <property type="entry name" value="Family A G protein-coupled receptor-like"/>
    <property type="match status" value="1"/>
</dbReference>
<dbReference type="PRINTS" id="PR00237">
    <property type="entry name" value="GPCRRHODOPSN"/>
</dbReference>
<evidence type="ECO:0000256" key="1">
    <source>
        <dbReference type="ARBA" id="ARBA00004651"/>
    </source>
</evidence>
<feature type="transmembrane region" description="Helical" evidence="11">
    <location>
        <begin position="176"/>
        <end position="196"/>
    </location>
</feature>
<keyword evidence="7 9" id="KW-0675">Receptor</keyword>
<feature type="region of interest" description="Disordered" evidence="10">
    <location>
        <begin position="349"/>
        <end position="380"/>
    </location>
</feature>
<comment type="similarity">
    <text evidence="9">Belongs to the G-protein coupled receptor 1 family.</text>
</comment>
<feature type="transmembrane region" description="Helical" evidence="11">
    <location>
        <begin position="135"/>
        <end position="155"/>
    </location>
</feature>
<comment type="subcellular location">
    <subcellularLocation>
        <location evidence="1">Cell membrane</location>
        <topology evidence="1">Multi-pass membrane protein</topology>
    </subcellularLocation>
</comment>
<dbReference type="Pfam" id="PF00001">
    <property type="entry name" value="7tm_1"/>
    <property type="match status" value="1"/>
</dbReference>
<dbReference type="SMART" id="SM01381">
    <property type="entry name" value="7TM_GPCR_Srsx"/>
    <property type="match status" value="1"/>
</dbReference>
<evidence type="ECO:0000313" key="12">
    <source>
        <dbReference type="EMBL" id="CAH1784680.1"/>
    </source>
</evidence>
<feature type="region of interest" description="Disordered" evidence="10">
    <location>
        <begin position="254"/>
        <end position="335"/>
    </location>
</feature>
<evidence type="ECO:0000256" key="5">
    <source>
        <dbReference type="ARBA" id="ARBA00023040"/>
    </source>
</evidence>
<dbReference type="AlphaFoldDB" id="A0A8J1T5F7"/>
<sequence length="551" mass="62277">MDRDYLNMNGALIDTMDLPASKRTNVSSLQGNMTGGNETLVPVWPYPWIYPADIRLPQVVLISVFVTALMVGIVFGNTLVIIAIMTDRNLKTIQNSFIASLAVADLLVGCMIMPFSLANEMMGYWYFGEYWCELWLAIDVLLCTASILNLCVISLDRYWSITKAIQYLKQRTAKRAAMMIAFVWVLSFIISVPPIIGWKKPQGKIEYWGFPTCELTDDIGYVVYSNVGSFYLPLIVMVGVYVRIYIAARKRSRRGLKKRGPNRGPPPELHKDKSTSTSSSTGTPQVSRNNNKNVFKPPEKIIEGDAMSFGNVDTKTTHVDDHTLRNNADGTRIPQKCEKDDVNKTNQAMAVSAASATSLPTSPLLSKLGDGHEEDTDSTVIANRNRQNSIKVVHIDNKEGSVRRAVLDIPHIEVDDASCELYKHHDGHHNKKHAGLIANIGHFVRKSSITHQRKNSQNDAERQRKRIARAKERRAILVLGIIMGSFIFCWFPFFTTYLICTLMHIPPPGIFKVFFWAGYFNSALNPITYTVFNKDFRNAFKKILLPRRRYM</sequence>
<keyword evidence="6 11" id="KW-0472">Membrane</keyword>
<evidence type="ECO:0000256" key="9">
    <source>
        <dbReference type="RuleBase" id="RU000688"/>
    </source>
</evidence>
<dbReference type="GO" id="GO:0005886">
    <property type="term" value="C:plasma membrane"/>
    <property type="evidence" value="ECO:0007669"/>
    <property type="project" value="UniProtKB-SubCell"/>
</dbReference>
<name>A0A8J1T5F7_OWEFU</name>
<feature type="transmembrane region" description="Helical" evidence="11">
    <location>
        <begin position="97"/>
        <end position="115"/>
    </location>
</feature>
<dbReference type="GO" id="GO:0004930">
    <property type="term" value="F:G protein-coupled receptor activity"/>
    <property type="evidence" value="ECO:0007669"/>
    <property type="project" value="UniProtKB-KW"/>
</dbReference>
<feature type="compositionally biased region" description="Low complexity" evidence="10">
    <location>
        <begin position="352"/>
        <end position="366"/>
    </location>
</feature>
<proteinExistence type="inferred from homology"/>
<organism evidence="12 13">
    <name type="scientific">Owenia fusiformis</name>
    <name type="common">Polychaete worm</name>
    <dbReference type="NCBI Taxonomy" id="6347"/>
    <lineage>
        <taxon>Eukaryota</taxon>
        <taxon>Metazoa</taxon>
        <taxon>Spiralia</taxon>
        <taxon>Lophotrochozoa</taxon>
        <taxon>Annelida</taxon>
        <taxon>Polychaeta</taxon>
        <taxon>Sedentaria</taxon>
        <taxon>Canalipalpata</taxon>
        <taxon>Sabellida</taxon>
        <taxon>Oweniida</taxon>
        <taxon>Oweniidae</taxon>
        <taxon>Owenia</taxon>
    </lineage>
</organism>
<evidence type="ECO:0000256" key="6">
    <source>
        <dbReference type="ARBA" id="ARBA00023136"/>
    </source>
</evidence>
<feature type="transmembrane region" description="Helical" evidence="11">
    <location>
        <begin position="475"/>
        <end position="493"/>
    </location>
</feature>
<evidence type="ECO:0000256" key="8">
    <source>
        <dbReference type="ARBA" id="ARBA00023224"/>
    </source>
</evidence>
<evidence type="ECO:0000256" key="7">
    <source>
        <dbReference type="ARBA" id="ARBA00023170"/>
    </source>
</evidence>
<gene>
    <name evidence="12" type="ORF">OFUS_LOCUS10834</name>
</gene>
<feature type="transmembrane region" description="Helical" evidence="11">
    <location>
        <begin position="230"/>
        <end position="248"/>
    </location>
</feature>
<keyword evidence="13" id="KW-1185">Reference proteome</keyword>
<dbReference type="PANTHER" id="PTHR24248:SF189">
    <property type="entry name" value="ALPHA2-ADRENERGIC-LIKE OCTOPAMINE RECEPTOR, ISOFORM B"/>
    <property type="match status" value="1"/>
</dbReference>
<evidence type="ECO:0000256" key="10">
    <source>
        <dbReference type="SAM" id="MobiDB-lite"/>
    </source>
</evidence>
<evidence type="ECO:0000256" key="11">
    <source>
        <dbReference type="SAM" id="Phobius"/>
    </source>
</evidence>
<dbReference type="PANTHER" id="PTHR24248">
    <property type="entry name" value="ADRENERGIC RECEPTOR-RELATED G-PROTEIN COUPLED RECEPTOR"/>
    <property type="match status" value="1"/>
</dbReference>
<evidence type="ECO:0000256" key="3">
    <source>
        <dbReference type="ARBA" id="ARBA00022692"/>
    </source>
</evidence>
<feature type="compositionally biased region" description="Polar residues" evidence="10">
    <location>
        <begin position="282"/>
        <end position="293"/>
    </location>
</feature>
<evidence type="ECO:0000313" key="13">
    <source>
        <dbReference type="Proteomes" id="UP000749559"/>
    </source>
</evidence>
<keyword evidence="2" id="KW-1003">Cell membrane</keyword>
<keyword evidence="5 9" id="KW-0297">G-protein coupled receptor</keyword>
<dbReference type="InterPro" id="IPR017452">
    <property type="entry name" value="GPCR_Rhodpsn_7TM"/>
</dbReference>
<comment type="caution">
    <text evidence="12">The sequence shown here is derived from an EMBL/GenBank/DDBJ whole genome shotgun (WGS) entry which is preliminary data.</text>
</comment>
<dbReference type="Proteomes" id="UP000749559">
    <property type="component" value="Unassembled WGS sequence"/>
</dbReference>
<dbReference type="PROSITE" id="PS00237">
    <property type="entry name" value="G_PROTEIN_RECEP_F1_1"/>
    <property type="match status" value="1"/>
</dbReference>
<dbReference type="Gene3D" id="1.20.1070.10">
    <property type="entry name" value="Rhodopsin 7-helix transmembrane proteins"/>
    <property type="match status" value="2"/>
</dbReference>
<keyword evidence="4 11" id="KW-1133">Transmembrane helix</keyword>
<reference evidence="12" key="1">
    <citation type="submission" date="2022-03" db="EMBL/GenBank/DDBJ databases">
        <authorList>
            <person name="Martin C."/>
        </authorList>
    </citation>
    <scope>NUCLEOTIDE SEQUENCE</scope>
</reference>
<dbReference type="OrthoDB" id="5975661at2759"/>
<dbReference type="InterPro" id="IPR000276">
    <property type="entry name" value="GPCR_Rhodpsn"/>
</dbReference>
<dbReference type="CDD" id="cd15059">
    <property type="entry name" value="7tmA_alpha2_AR"/>
    <property type="match status" value="1"/>
</dbReference>
<accession>A0A8J1T5F7</accession>
<feature type="transmembrane region" description="Helical" evidence="11">
    <location>
        <begin position="60"/>
        <end position="85"/>
    </location>
</feature>
<feature type="transmembrane region" description="Helical" evidence="11">
    <location>
        <begin position="513"/>
        <end position="532"/>
    </location>
</feature>
<feature type="compositionally biased region" description="Basic and acidic residues" evidence="10">
    <location>
        <begin position="315"/>
        <end position="324"/>
    </location>
</feature>
<dbReference type="EMBL" id="CAIIXF020000005">
    <property type="protein sequence ID" value="CAH1784680.1"/>
    <property type="molecule type" value="Genomic_DNA"/>
</dbReference>
<keyword evidence="8 9" id="KW-0807">Transducer</keyword>